<evidence type="ECO:0000313" key="1">
    <source>
        <dbReference type="EMBL" id="VDL97023.1"/>
    </source>
</evidence>
<gene>
    <name evidence="1" type="ORF">SSLN_LOCUS10638</name>
</gene>
<dbReference type="AlphaFoldDB" id="A0A183T2E0"/>
<name>A0A183T2E0_SCHSO</name>
<dbReference type="EMBL" id="UYSU01036001">
    <property type="protein sequence ID" value="VDL97023.1"/>
    <property type="molecule type" value="Genomic_DNA"/>
</dbReference>
<dbReference type="WBParaSite" id="SSLN_0001105101-mRNA-1">
    <property type="protein sequence ID" value="SSLN_0001105101-mRNA-1"/>
    <property type="gene ID" value="SSLN_0001105101"/>
</dbReference>
<dbReference type="OrthoDB" id="10029313at2759"/>
<evidence type="ECO:0000313" key="3">
    <source>
        <dbReference type="WBParaSite" id="SSLN_0001105101-mRNA-1"/>
    </source>
</evidence>
<keyword evidence="2" id="KW-1185">Reference proteome</keyword>
<evidence type="ECO:0000313" key="2">
    <source>
        <dbReference type="Proteomes" id="UP000275846"/>
    </source>
</evidence>
<accession>A0A183T2E0</accession>
<protein>
    <submittedName>
        <fullName evidence="3">TSPc domain-containing protein</fullName>
    </submittedName>
</protein>
<reference evidence="1 2" key="2">
    <citation type="submission" date="2018-11" db="EMBL/GenBank/DDBJ databases">
        <authorList>
            <consortium name="Pathogen Informatics"/>
        </authorList>
    </citation>
    <scope>NUCLEOTIDE SEQUENCE [LARGE SCALE GENOMIC DNA]</scope>
    <source>
        <strain evidence="1 2">NST_G2</strain>
    </source>
</reference>
<proteinExistence type="predicted"/>
<organism evidence="3">
    <name type="scientific">Schistocephalus solidus</name>
    <name type="common">Tapeworm</name>
    <dbReference type="NCBI Taxonomy" id="70667"/>
    <lineage>
        <taxon>Eukaryota</taxon>
        <taxon>Metazoa</taxon>
        <taxon>Spiralia</taxon>
        <taxon>Lophotrochozoa</taxon>
        <taxon>Platyhelminthes</taxon>
        <taxon>Cestoda</taxon>
        <taxon>Eucestoda</taxon>
        <taxon>Diphyllobothriidea</taxon>
        <taxon>Diphyllobothriidae</taxon>
        <taxon>Schistocephalus</taxon>
    </lineage>
</organism>
<sequence length="185" mass="20035">MNNQSGAIIFRSEQSALKTLRADTSIVILPADKGRSTVVLNKTDYIQKADTLLEYRQAYLPCDDEPMKELVMELYKKLADMQKSKAINDSVRLAIKPPDAAAAIFYGLPGIPSGQSCPCVCTNISSGETVIPKFAVAQLGCDYGGLFSNSIPGAAPGSATYCRRGHLSLYLDPTRPVSRNEERTA</sequence>
<dbReference type="Proteomes" id="UP000275846">
    <property type="component" value="Unassembled WGS sequence"/>
</dbReference>
<reference evidence="3" key="1">
    <citation type="submission" date="2016-06" db="UniProtKB">
        <authorList>
            <consortium name="WormBaseParasite"/>
        </authorList>
    </citation>
    <scope>IDENTIFICATION</scope>
</reference>